<feature type="domain" description="YopX protein" evidence="1">
    <location>
        <begin position="8"/>
        <end position="96"/>
    </location>
</feature>
<dbReference type="Gene3D" id="2.30.30.290">
    <property type="entry name" value="YopX-like domains"/>
    <property type="match status" value="1"/>
</dbReference>
<dbReference type="NCBIfam" id="TIGR01671">
    <property type="entry name" value="phage_TIGR01671"/>
    <property type="match status" value="1"/>
</dbReference>
<dbReference type="AlphaFoldDB" id="A0A7X0Y1I2"/>
<dbReference type="Proteomes" id="UP000535908">
    <property type="component" value="Unassembled WGS sequence"/>
</dbReference>
<evidence type="ECO:0000313" key="2">
    <source>
        <dbReference type="EMBL" id="MBC1935203.1"/>
    </source>
</evidence>
<gene>
    <name evidence="2" type="ORF">HCA69_02420</name>
</gene>
<dbReference type="InterPro" id="IPR023385">
    <property type="entry name" value="YopX-like_C"/>
</dbReference>
<dbReference type="RefSeq" id="WP_185525384.1">
    <property type="nucleotide sequence ID" value="NZ_JAARWN010000001.1"/>
</dbReference>
<reference evidence="2 3" key="1">
    <citation type="submission" date="2020-03" db="EMBL/GenBank/DDBJ databases">
        <title>Soil Listeria distribution.</title>
        <authorList>
            <person name="Liao J."/>
            <person name="Wiedmann M."/>
        </authorList>
    </citation>
    <scope>NUCLEOTIDE SEQUENCE [LARGE SCALE GENOMIC DNA]</scope>
    <source>
        <strain evidence="2 3">FSL L7-0741</strain>
    </source>
</reference>
<protein>
    <recommendedName>
        <fullName evidence="1">YopX protein domain-containing protein</fullName>
    </recommendedName>
</protein>
<proteinExistence type="predicted"/>
<sequence>MSREMICRAWNKKTNSYVKEGDLVLDLRSGNICAGDLSHSESTIDVTNSVVLEHPIGREDEEGDRIFENDVLQVVLDHYPLGYYQEVEYVGVVKYDLDLCSYYLDLIKPPVIGGETIPDEIDGIKITREDSEDFESSFYFGEGILSADMKVLGNIHDNPELTRKGSDK</sequence>
<organism evidence="2 3">
    <name type="scientific">Listeria grandensis</name>
    <dbReference type="NCBI Taxonomy" id="1494963"/>
    <lineage>
        <taxon>Bacteria</taxon>
        <taxon>Bacillati</taxon>
        <taxon>Bacillota</taxon>
        <taxon>Bacilli</taxon>
        <taxon>Bacillales</taxon>
        <taxon>Listeriaceae</taxon>
        <taxon>Listeria</taxon>
    </lineage>
</organism>
<dbReference type="EMBL" id="JAARWN010000001">
    <property type="protein sequence ID" value="MBC1935203.1"/>
    <property type="molecule type" value="Genomic_DNA"/>
</dbReference>
<comment type="caution">
    <text evidence="2">The sequence shown here is derived from an EMBL/GenBank/DDBJ whole genome shotgun (WGS) entry which is preliminary data.</text>
</comment>
<name>A0A7X0Y1I2_9LIST</name>
<evidence type="ECO:0000259" key="1">
    <source>
        <dbReference type="Pfam" id="PF09643"/>
    </source>
</evidence>
<dbReference type="SUPFAM" id="SSF159006">
    <property type="entry name" value="YopX-like"/>
    <property type="match status" value="1"/>
</dbReference>
<evidence type="ECO:0000313" key="3">
    <source>
        <dbReference type="Proteomes" id="UP000535908"/>
    </source>
</evidence>
<dbReference type="InterPro" id="IPR010024">
    <property type="entry name" value="CHP16711"/>
</dbReference>
<dbReference type="InterPro" id="IPR019096">
    <property type="entry name" value="YopX_protein"/>
</dbReference>
<dbReference type="Pfam" id="PF09643">
    <property type="entry name" value="YopX"/>
    <property type="match status" value="1"/>
</dbReference>
<accession>A0A7X0Y1I2</accession>